<keyword evidence="5 7" id="KW-1133">Transmembrane helix</keyword>
<evidence type="ECO:0000259" key="8">
    <source>
        <dbReference type="PROSITE" id="PS50928"/>
    </source>
</evidence>
<dbReference type="GO" id="GO:0071916">
    <property type="term" value="F:dipeptide transmembrane transporter activity"/>
    <property type="evidence" value="ECO:0007669"/>
    <property type="project" value="TreeGrafter"/>
</dbReference>
<dbReference type="GO" id="GO:0005886">
    <property type="term" value="C:plasma membrane"/>
    <property type="evidence" value="ECO:0007669"/>
    <property type="project" value="UniProtKB-SubCell"/>
</dbReference>
<evidence type="ECO:0000256" key="3">
    <source>
        <dbReference type="ARBA" id="ARBA00022475"/>
    </source>
</evidence>
<dbReference type="Pfam" id="PF19300">
    <property type="entry name" value="BPD_transp_1_N"/>
    <property type="match status" value="1"/>
</dbReference>
<evidence type="ECO:0000256" key="4">
    <source>
        <dbReference type="ARBA" id="ARBA00022692"/>
    </source>
</evidence>
<feature type="transmembrane region" description="Helical" evidence="7">
    <location>
        <begin position="115"/>
        <end position="138"/>
    </location>
</feature>
<evidence type="ECO:0000256" key="5">
    <source>
        <dbReference type="ARBA" id="ARBA00022989"/>
    </source>
</evidence>
<reference evidence="9" key="1">
    <citation type="submission" date="2020-02" db="EMBL/GenBank/DDBJ databases">
        <authorList>
            <person name="Meier V. D."/>
        </authorList>
    </citation>
    <scope>NUCLEOTIDE SEQUENCE</scope>
    <source>
        <strain evidence="9">AVDCRST_MAG55</strain>
    </source>
</reference>
<evidence type="ECO:0000256" key="7">
    <source>
        <dbReference type="RuleBase" id="RU363032"/>
    </source>
</evidence>
<feature type="transmembrane region" description="Helical" evidence="7">
    <location>
        <begin position="193"/>
        <end position="212"/>
    </location>
</feature>
<feature type="domain" description="ABC transmembrane type-1" evidence="8">
    <location>
        <begin position="111"/>
        <end position="315"/>
    </location>
</feature>
<feature type="transmembrane region" description="Helical" evidence="7">
    <location>
        <begin position="250"/>
        <end position="276"/>
    </location>
</feature>
<dbReference type="InterPro" id="IPR035906">
    <property type="entry name" value="MetI-like_sf"/>
</dbReference>
<dbReference type="PROSITE" id="PS50928">
    <property type="entry name" value="ABC_TM1"/>
    <property type="match status" value="1"/>
</dbReference>
<evidence type="ECO:0000256" key="2">
    <source>
        <dbReference type="ARBA" id="ARBA00022448"/>
    </source>
</evidence>
<comment type="similarity">
    <text evidence="7">Belongs to the binding-protein-dependent transport system permease family.</text>
</comment>
<keyword evidence="4 7" id="KW-0812">Transmembrane</keyword>
<dbReference type="PANTHER" id="PTHR43163:SF6">
    <property type="entry name" value="DIPEPTIDE TRANSPORT SYSTEM PERMEASE PROTEIN DPPB-RELATED"/>
    <property type="match status" value="1"/>
</dbReference>
<evidence type="ECO:0000256" key="1">
    <source>
        <dbReference type="ARBA" id="ARBA00004651"/>
    </source>
</evidence>
<keyword evidence="2 7" id="KW-0813">Transport</keyword>
<proteinExistence type="inferred from homology"/>
<dbReference type="EMBL" id="CADCUZ010000091">
    <property type="protein sequence ID" value="CAA9420725.1"/>
    <property type="molecule type" value="Genomic_DNA"/>
</dbReference>
<accession>A0A6J4PML5</accession>
<feature type="transmembrane region" description="Helical" evidence="7">
    <location>
        <begin position="296"/>
        <end position="322"/>
    </location>
</feature>
<keyword evidence="6 7" id="KW-0472">Membrane</keyword>
<feature type="transmembrane region" description="Helical" evidence="7">
    <location>
        <begin position="21"/>
        <end position="43"/>
    </location>
</feature>
<dbReference type="CDD" id="cd06261">
    <property type="entry name" value="TM_PBP2"/>
    <property type="match status" value="1"/>
</dbReference>
<keyword evidence="3" id="KW-1003">Cell membrane</keyword>
<feature type="transmembrane region" description="Helical" evidence="7">
    <location>
        <begin position="150"/>
        <end position="173"/>
    </location>
</feature>
<name>A0A6J4PML5_9ACTN</name>
<dbReference type="AlphaFoldDB" id="A0A6J4PML5"/>
<comment type="subcellular location">
    <subcellularLocation>
        <location evidence="1 7">Cell membrane</location>
        <topology evidence="1 7">Multi-pass membrane protein</topology>
    </subcellularLocation>
</comment>
<organism evidence="9">
    <name type="scientific">uncultured Rubrobacteraceae bacterium</name>
    <dbReference type="NCBI Taxonomy" id="349277"/>
    <lineage>
        <taxon>Bacteria</taxon>
        <taxon>Bacillati</taxon>
        <taxon>Actinomycetota</taxon>
        <taxon>Rubrobacteria</taxon>
        <taxon>Rubrobacterales</taxon>
        <taxon>Rubrobacteraceae</taxon>
        <taxon>environmental samples</taxon>
    </lineage>
</organism>
<gene>
    <name evidence="9" type="ORF">AVDCRST_MAG55-1967</name>
</gene>
<dbReference type="InterPro" id="IPR000515">
    <property type="entry name" value="MetI-like"/>
</dbReference>
<dbReference type="Pfam" id="PF00528">
    <property type="entry name" value="BPD_transp_1"/>
    <property type="match status" value="1"/>
</dbReference>
<dbReference type="SUPFAM" id="SSF161098">
    <property type="entry name" value="MetI-like"/>
    <property type="match status" value="1"/>
</dbReference>
<protein>
    <submittedName>
        <fullName evidence="9">ABC transporter, permease protein 1 (Cluster 5, nickel/peptides/opines)</fullName>
    </submittedName>
</protein>
<evidence type="ECO:0000313" key="9">
    <source>
        <dbReference type="EMBL" id="CAA9420725.1"/>
    </source>
</evidence>
<dbReference type="Gene3D" id="1.10.3720.10">
    <property type="entry name" value="MetI-like"/>
    <property type="match status" value="1"/>
</dbReference>
<dbReference type="InterPro" id="IPR045621">
    <property type="entry name" value="BPD_transp_1_N"/>
</dbReference>
<sequence length="330" mass="35871">MSLRSARVWRRYGGGAVGRFLLRRLWLSAITLILVSIVVFAVAEVLPGDVGRTILGPFATNKQVAQLNRELGLDRPLPVRYAGWSSDFVTGDWGKSYLLDTPVRPLVVERMINSIYLGAFALVLVVPVSIGLGVLAALHRDGPIDRVISVTGLSLIALPEFVAGVVVLVIFAVQLGWFPVSSEVPSANPVDVVRQFLLPCIPLVLVLFGYIARMARAGTVEALDSNYVRTAVLKGLPRRTLIWRHVLRNALLPTISVVSVQVGYLFGGLVVIETLFNYPGIGKLLLDSAIGHDLPVLEATVLVVAVLFMLSNLVADSLYAVLNPRIRVPR</sequence>
<dbReference type="PANTHER" id="PTHR43163">
    <property type="entry name" value="DIPEPTIDE TRANSPORT SYSTEM PERMEASE PROTEIN DPPB-RELATED"/>
    <property type="match status" value="1"/>
</dbReference>
<evidence type="ECO:0000256" key="6">
    <source>
        <dbReference type="ARBA" id="ARBA00023136"/>
    </source>
</evidence>